<dbReference type="InterPro" id="IPR015424">
    <property type="entry name" value="PyrdxlP-dep_Trfase"/>
</dbReference>
<dbReference type="Pfam" id="PF00266">
    <property type="entry name" value="Aminotran_5"/>
    <property type="match status" value="2"/>
</dbReference>
<dbReference type="PANTHER" id="PTHR43586:SF21">
    <property type="entry name" value="PYRIDOXAL PHOSPHATE (PLP)-DEPENDENT ASPARTATE AMINOTRANSFERASE SUPERFAMILY"/>
    <property type="match status" value="1"/>
</dbReference>
<evidence type="ECO:0000313" key="4">
    <source>
        <dbReference type="Proteomes" id="UP001597294"/>
    </source>
</evidence>
<dbReference type="Gene3D" id="3.90.1150.10">
    <property type="entry name" value="Aspartate Aminotransferase, domain 1"/>
    <property type="match status" value="1"/>
</dbReference>
<dbReference type="SUPFAM" id="SSF53383">
    <property type="entry name" value="PLP-dependent transferases"/>
    <property type="match status" value="1"/>
</dbReference>
<protein>
    <submittedName>
        <fullName evidence="3">Aminotransferase class V-fold PLP-dependent enzyme</fullName>
    </submittedName>
</protein>
<keyword evidence="1" id="KW-0663">Pyridoxal phosphate</keyword>
<sequence>MTTLDLDFVRSHFSAFNEPSLAGWSFFENAGGSYACNQVIDRLTNYYRKTKLQPFHPFPASEQAGREMDAAINNLAAYLNVDEDEIDLGPSTSQNTYVLAQAFLSIMQAGDEVIVTNQDHEANSGAWRRLTDRGIIVREWRVDPETGYLDIAKLDKLLNDKTRLVTFPHCSNIMAHVNPVAEISAKAHAVGAKVVVDGVSYAGHGFPDVDALGADVYLFSLYKTYGPHQGLMVVRKDTREALGSQGHFFNEGLVHKRLVPAGPDHAQVAASSGVTEYFDAVHAHHFGPQADASKRGPDIHDLFQAHEQVLMAPLLEYIRSRNDVRLLGPENPEERAPTISMITNRDGRSVAEDLSKHGIMAAGGHFYSHRLFQGLNLDPEAGALRVSFVHYTSPADIQKLLKAMDAVL</sequence>
<comment type="caution">
    <text evidence="3">The sequence shown here is derived from an EMBL/GenBank/DDBJ whole genome shotgun (WGS) entry which is preliminary data.</text>
</comment>
<feature type="domain" description="Aminotransferase class V" evidence="2">
    <location>
        <begin position="304"/>
        <end position="400"/>
    </location>
</feature>
<evidence type="ECO:0000313" key="3">
    <source>
        <dbReference type="EMBL" id="MFD2204661.1"/>
    </source>
</evidence>
<feature type="domain" description="Aminotransferase class V" evidence="2">
    <location>
        <begin position="26"/>
        <end position="242"/>
    </location>
</feature>
<proteinExistence type="predicted"/>
<keyword evidence="3" id="KW-0032">Aminotransferase</keyword>
<name>A0ABW5BIR2_9PROT</name>
<keyword evidence="3" id="KW-0808">Transferase</keyword>
<gene>
    <name evidence="3" type="ORF">ACFSKO_03520</name>
</gene>
<evidence type="ECO:0000259" key="2">
    <source>
        <dbReference type="Pfam" id="PF00266"/>
    </source>
</evidence>
<dbReference type="GO" id="GO:0008483">
    <property type="term" value="F:transaminase activity"/>
    <property type="evidence" value="ECO:0007669"/>
    <property type="project" value="UniProtKB-KW"/>
</dbReference>
<dbReference type="InterPro" id="IPR015421">
    <property type="entry name" value="PyrdxlP-dep_Trfase_major"/>
</dbReference>
<reference evidence="4" key="1">
    <citation type="journal article" date="2019" name="Int. J. Syst. Evol. Microbiol.">
        <title>The Global Catalogue of Microorganisms (GCM) 10K type strain sequencing project: providing services to taxonomists for standard genome sequencing and annotation.</title>
        <authorList>
            <consortium name="The Broad Institute Genomics Platform"/>
            <consortium name="The Broad Institute Genome Sequencing Center for Infectious Disease"/>
            <person name="Wu L."/>
            <person name="Ma J."/>
        </authorList>
    </citation>
    <scope>NUCLEOTIDE SEQUENCE [LARGE SCALE GENOMIC DNA]</scope>
    <source>
        <strain evidence="4">CGMCC 4.7192</strain>
    </source>
</reference>
<organism evidence="3 4">
    <name type="scientific">Kiloniella antarctica</name>
    <dbReference type="NCBI Taxonomy" id="1550907"/>
    <lineage>
        <taxon>Bacteria</taxon>
        <taxon>Pseudomonadati</taxon>
        <taxon>Pseudomonadota</taxon>
        <taxon>Alphaproteobacteria</taxon>
        <taxon>Rhodospirillales</taxon>
        <taxon>Kiloniellaceae</taxon>
        <taxon>Kiloniella</taxon>
    </lineage>
</organism>
<accession>A0ABW5BIR2</accession>
<dbReference type="PANTHER" id="PTHR43586">
    <property type="entry name" value="CYSTEINE DESULFURASE"/>
    <property type="match status" value="1"/>
</dbReference>
<keyword evidence="4" id="KW-1185">Reference proteome</keyword>
<dbReference type="Gene3D" id="3.40.640.10">
    <property type="entry name" value="Type I PLP-dependent aspartate aminotransferase-like (Major domain)"/>
    <property type="match status" value="1"/>
</dbReference>
<dbReference type="RefSeq" id="WP_380248464.1">
    <property type="nucleotide sequence ID" value="NZ_JBHUII010000001.1"/>
</dbReference>
<dbReference type="InterPro" id="IPR015422">
    <property type="entry name" value="PyrdxlP-dep_Trfase_small"/>
</dbReference>
<dbReference type="EMBL" id="JBHUII010000001">
    <property type="protein sequence ID" value="MFD2204661.1"/>
    <property type="molecule type" value="Genomic_DNA"/>
</dbReference>
<evidence type="ECO:0000256" key="1">
    <source>
        <dbReference type="ARBA" id="ARBA00022898"/>
    </source>
</evidence>
<dbReference type="InterPro" id="IPR000192">
    <property type="entry name" value="Aminotrans_V_dom"/>
</dbReference>
<dbReference type="Proteomes" id="UP001597294">
    <property type="component" value="Unassembled WGS sequence"/>
</dbReference>